<dbReference type="Gene3D" id="1.10.10.60">
    <property type="entry name" value="Homeodomain-like"/>
    <property type="match status" value="5"/>
</dbReference>
<feature type="domain" description="HTH myb-type" evidence="5">
    <location>
        <begin position="70"/>
        <end position="121"/>
    </location>
</feature>
<feature type="domain" description="Myb-like" evidence="4">
    <location>
        <begin position="128"/>
        <end position="165"/>
    </location>
</feature>
<dbReference type="FunFam" id="1.10.10.60:FF:000010">
    <property type="entry name" value="Transcriptional activator Myb isoform A"/>
    <property type="match status" value="1"/>
</dbReference>
<sequence length="354" mass="40294">MKRLDEAEIATAATSDLGTKKQRIEHLIQRGDHLANAQQERQLKTTSKVPTSLSHNSSSTCTTSAVFPARRSSWTPQEDDKLRKLVHQLGGRNWSEISTYFPSRDRKRCRERFVNHLAPSLTPASSMWSAKDDERLLQLQRTMGSKWTRIATEFSGKSAENVKNRCLVLARKTADKSSKHRRAPPQRWAAAEKDKLQALVTMHGAKNWLFIASQLPGRTDLQCLQQWYRTLDSKVVKGKGTWTPSEDQSLVEKVAELGRKWTEVAAFLPGRMGNQCRERYLNHLDPTINTEPWSDAEEKILTDAIEAHSTQWSLIAENLPGRCENAIKNHWYSRERRRMLAAASSRTPSTKAAH</sequence>
<dbReference type="eggNOG" id="KOG0048">
    <property type="taxonomic scope" value="Eukaryota"/>
</dbReference>
<keyword evidence="1" id="KW-0677">Repeat</keyword>
<dbReference type="InParanoid" id="D0NDL3"/>
<dbReference type="GO" id="GO:0005634">
    <property type="term" value="C:nucleus"/>
    <property type="evidence" value="ECO:0007669"/>
    <property type="project" value="TreeGrafter"/>
</dbReference>
<dbReference type="RefSeq" id="XP_002903000.1">
    <property type="nucleotide sequence ID" value="XM_002902954.1"/>
</dbReference>
<dbReference type="GO" id="GO:0000978">
    <property type="term" value="F:RNA polymerase II cis-regulatory region sequence-specific DNA binding"/>
    <property type="evidence" value="ECO:0007669"/>
    <property type="project" value="TreeGrafter"/>
</dbReference>
<gene>
    <name evidence="6" type="ORF">PITG_08960</name>
</gene>
<dbReference type="EMBL" id="DS028133">
    <property type="protein sequence ID" value="EEY56170.1"/>
    <property type="molecule type" value="Genomic_DNA"/>
</dbReference>
<dbReference type="SMART" id="SM00717">
    <property type="entry name" value="SANT"/>
    <property type="match status" value="5"/>
</dbReference>
<dbReference type="PANTHER" id="PTHR45614:SF274">
    <property type="entry name" value="MYB-LIKE DNA-BINDING PROTEIN"/>
    <property type="match status" value="1"/>
</dbReference>
<dbReference type="CDD" id="cd00167">
    <property type="entry name" value="SANT"/>
    <property type="match status" value="5"/>
</dbReference>
<feature type="region of interest" description="Disordered" evidence="3">
    <location>
        <begin position="38"/>
        <end position="61"/>
    </location>
</feature>
<evidence type="ECO:0000259" key="4">
    <source>
        <dbReference type="PROSITE" id="PS50090"/>
    </source>
</evidence>
<accession>D0NDL3</accession>
<feature type="domain" description="HTH myb-type" evidence="5">
    <location>
        <begin position="128"/>
        <end position="174"/>
    </location>
</feature>
<reference evidence="7" key="1">
    <citation type="journal article" date="2009" name="Nature">
        <title>Genome sequence and analysis of the Irish potato famine pathogen Phytophthora infestans.</title>
        <authorList>
            <consortium name="The Broad Institute Genome Sequencing Platform"/>
            <person name="Haas B.J."/>
            <person name="Kamoun S."/>
            <person name="Zody M.C."/>
            <person name="Jiang R.H."/>
            <person name="Handsaker R.E."/>
            <person name="Cano L.M."/>
            <person name="Grabherr M."/>
            <person name="Kodira C.D."/>
            <person name="Raffaele S."/>
            <person name="Torto-Alalibo T."/>
            <person name="Bozkurt T.O."/>
            <person name="Ah-Fong A.M."/>
            <person name="Alvarado L."/>
            <person name="Anderson V.L."/>
            <person name="Armstrong M.R."/>
            <person name="Avrova A."/>
            <person name="Baxter L."/>
            <person name="Beynon J."/>
            <person name="Boevink P.C."/>
            <person name="Bollmann S.R."/>
            <person name="Bos J.I."/>
            <person name="Bulone V."/>
            <person name="Cai G."/>
            <person name="Cakir C."/>
            <person name="Carrington J.C."/>
            <person name="Chawner M."/>
            <person name="Conti L."/>
            <person name="Costanzo S."/>
            <person name="Ewan R."/>
            <person name="Fahlgren N."/>
            <person name="Fischbach M.A."/>
            <person name="Fugelstad J."/>
            <person name="Gilroy E.M."/>
            <person name="Gnerre S."/>
            <person name="Green P.J."/>
            <person name="Grenville-Briggs L.J."/>
            <person name="Griffith J."/>
            <person name="Grunwald N.J."/>
            <person name="Horn K."/>
            <person name="Horner N.R."/>
            <person name="Hu C.H."/>
            <person name="Huitema E."/>
            <person name="Jeong D.H."/>
            <person name="Jones A.M."/>
            <person name="Jones J.D."/>
            <person name="Jones R.W."/>
            <person name="Karlsson E.K."/>
            <person name="Kunjeti S.G."/>
            <person name="Lamour K."/>
            <person name="Liu Z."/>
            <person name="Ma L."/>
            <person name="Maclean D."/>
            <person name="Chibucos M.C."/>
            <person name="McDonald H."/>
            <person name="McWalters J."/>
            <person name="Meijer H.J."/>
            <person name="Morgan W."/>
            <person name="Morris P.F."/>
            <person name="Munro C.A."/>
            <person name="O'Neill K."/>
            <person name="Ospina-Giraldo M."/>
            <person name="Pinzon A."/>
            <person name="Pritchard L."/>
            <person name="Ramsahoye B."/>
            <person name="Ren Q."/>
            <person name="Restrepo S."/>
            <person name="Roy S."/>
            <person name="Sadanandom A."/>
            <person name="Savidor A."/>
            <person name="Schornack S."/>
            <person name="Schwartz D.C."/>
            <person name="Schumann U.D."/>
            <person name="Schwessinger B."/>
            <person name="Seyer L."/>
            <person name="Sharpe T."/>
            <person name="Silvar C."/>
            <person name="Song J."/>
            <person name="Studholme D.J."/>
            <person name="Sykes S."/>
            <person name="Thines M."/>
            <person name="van de Vondervoort P.J."/>
            <person name="Phuntumart V."/>
            <person name="Wawra S."/>
            <person name="Weide R."/>
            <person name="Win J."/>
            <person name="Young C."/>
            <person name="Zhou S."/>
            <person name="Fry W."/>
            <person name="Meyers B.C."/>
            <person name="van West P."/>
            <person name="Ristaino J."/>
            <person name="Govers F."/>
            <person name="Birch P.R."/>
            <person name="Whisson S.C."/>
            <person name="Judelson H.S."/>
            <person name="Nusbaum C."/>
        </authorList>
    </citation>
    <scope>NUCLEOTIDE SEQUENCE [LARGE SCALE GENOMIC DNA]</scope>
    <source>
        <strain evidence="7">T30-4</strain>
    </source>
</reference>
<dbReference type="Proteomes" id="UP000006643">
    <property type="component" value="Unassembled WGS sequence"/>
</dbReference>
<dbReference type="AlphaFoldDB" id="D0NDL3"/>
<evidence type="ECO:0000313" key="7">
    <source>
        <dbReference type="Proteomes" id="UP000006643"/>
    </source>
</evidence>
<feature type="domain" description="HTH myb-type" evidence="5">
    <location>
        <begin position="234"/>
        <end position="288"/>
    </location>
</feature>
<feature type="domain" description="Myb-like" evidence="4">
    <location>
        <begin position="239"/>
        <end position="284"/>
    </location>
</feature>
<organism evidence="6 7">
    <name type="scientific">Phytophthora infestans (strain T30-4)</name>
    <name type="common">Potato late blight agent</name>
    <dbReference type="NCBI Taxonomy" id="403677"/>
    <lineage>
        <taxon>Eukaryota</taxon>
        <taxon>Sar</taxon>
        <taxon>Stramenopiles</taxon>
        <taxon>Oomycota</taxon>
        <taxon>Peronosporomycetes</taxon>
        <taxon>Peronosporales</taxon>
        <taxon>Peronosporaceae</taxon>
        <taxon>Phytophthora</taxon>
    </lineage>
</organism>
<evidence type="ECO:0000256" key="1">
    <source>
        <dbReference type="ARBA" id="ARBA00022737"/>
    </source>
</evidence>
<dbReference type="InterPro" id="IPR017930">
    <property type="entry name" value="Myb_dom"/>
</dbReference>
<evidence type="ECO:0000259" key="5">
    <source>
        <dbReference type="PROSITE" id="PS51294"/>
    </source>
</evidence>
<dbReference type="Pfam" id="PF00249">
    <property type="entry name" value="Myb_DNA-binding"/>
    <property type="match status" value="5"/>
</dbReference>
<dbReference type="KEGG" id="pif:PITG_08960"/>
<dbReference type="InterPro" id="IPR050560">
    <property type="entry name" value="MYB_TF"/>
</dbReference>
<protein>
    <submittedName>
        <fullName evidence="6">Myb-like DNA-binding protein, putative</fullName>
    </submittedName>
</protein>
<keyword evidence="2 6" id="KW-0238">DNA-binding</keyword>
<dbReference type="PROSITE" id="PS50090">
    <property type="entry name" value="MYB_LIKE"/>
    <property type="match status" value="5"/>
</dbReference>
<dbReference type="GeneID" id="9462218"/>
<dbReference type="InterPro" id="IPR001005">
    <property type="entry name" value="SANT/Myb"/>
</dbReference>
<feature type="domain" description="Myb-like" evidence="4">
    <location>
        <begin position="187"/>
        <end position="231"/>
    </location>
</feature>
<feature type="domain" description="HTH myb-type" evidence="5">
    <location>
        <begin position="186"/>
        <end position="232"/>
    </location>
</feature>
<dbReference type="InterPro" id="IPR009057">
    <property type="entry name" value="Homeodomain-like_sf"/>
</dbReference>
<dbReference type="HOGENOM" id="CLU_067230_0_0_1"/>
<dbReference type="GO" id="GO:0000981">
    <property type="term" value="F:DNA-binding transcription factor activity, RNA polymerase II-specific"/>
    <property type="evidence" value="ECO:0007669"/>
    <property type="project" value="TreeGrafter"/>
</dbReference>
<feature type="domain" description="Myb-like" evidence="4">
    <location>
        <begin position="285"/>
        <end position="335"/>
    </location>
</feature>
<name>D0NDL3_PHYIT</name>
<keyword evidence="7" id="KW-1185">Reference proteome</keyword>
<proteinExistence type="predicted"/>
<evidence type="ECO:0000256" key="3">
    <source>
        <dbReference type="SAM" id="MobiDB-lite"/>
    </source>
</evidence>
<evidence type="ECO:0000256" key="2">
    <source>
        <dbReference type="ARBA" id="ARBA00023125"/>
    </source>
</evidence>
<evidence type="ECO:0000313" key="6">
    <source>
        <dbReference type="EMBL" id="EEY56170.1"/>
    </source>
</evidence>
<dbReference type="OrthoDB" id="2143914at2759"/>
<feature type="domain" description="HTH myb-type" evidence="5">
    <location>
        <begin position="289"/>
        <end position="339"/>
    </location>
</feature>
<dbReference type="STRING" id="403677.D0NDL3"/>
<dbReference type="PROSITE" id="PS51294">
    <property type="entry name" value="HTH_MYB"/>
    <property type="match status" value="5"/>
</dbReference>
<dbReference type="VEuPathDB" id="FungiDB:PITG_08960"/>
<feature type="domain" description="Myb-like" evidence="4">
    <location>
        <begin position="70"/>
        <end position="117"/>
    </location>
</feature>
<dbReference type="PANTHER" id="PTHR45614">
    <property type="entry name" value="MYB PROTEIN-RELATED"/>
    <property type="match status" value="1"/>
</dbReference>
<dbReference type="OMA" id="WLFIASQ"/>
<dbReference type="SUPFAM" id="SSF46689">
    <property type="entry name" value="Homeodomain-like"/>
    <property type="match status" value="3"/>
</dbReference>